<gene>
    <name evidence="1" type="ORF">BWY43_00233</name>
</gene>
<protein>
    <submittedName>
        <fullName evidence="1">Uncharacterized protein</fullName>
    </submittedName>
</protein>
<name>A0A1V5SEM5_9BACT</name>
<reference evidence="1" key="1">
    <citation type="submission" date="2017-02" db="EMBL/GenBank/DDBJ databases">
        <title>Delving into the versatile metabolic prowess of the omnipresent phylum Bacteroidetes.</title>
        <authorList>
            <person name="Nobu M.K."/>
            <person name="Mei R."/>
            <person name="Narihiro T."/>
            <person name="Kuroda K."/>
            <person name="Liu W.-T."/>
        </authorList>
    </citation>
    <scope>NUCLEOTIDE SEQUENCE</scope>
    <source>
        <strain evidence="1">ADurb.Bin280</strain>
    </source>
</reference>
<dbReference type="EMBL" id="MWBO01000016">
    <property type="protein sequence ID" value="OQA52947.1"/>
    <property type="molecule type" value="Genomic_DNA"/>
</dbReference>
<sequence length="134" mass="14404">MSSFCTVCGTPGVHDFQITGSHTTTHTTAATQIDGGTNFFEWEAFTPTQTTPANTSISYRYRTSTNGTDWTSWVGAIGSVTSRNGNDRYRYLQVEATLSNTDGASTPSIDQYEIDYHTNLAPSTPTAMTAVVGG</sequence>
<dbReference type="Proteomes" id="UP000485367">
    <property type="component" value="Unassembled WGS sequence"/>
</dbReference>
<comment type="caution">
    <text evidence="1">The sequence shown here is derived from an EMBL/GenBank/DDBJ whole genome shotgun (WGS) entry which is preliminary data.</text>
</comment>
<evidence type="ECO:0000313" key="1">
    <source>
        <dbReference type="EMBL" id="OQA52947.1"/>
    </source>
</evidence>
<organism evidence="1">
    <name type="scientific">candidate division WS2 bacterium ADurb.Bin280</name>
    <dbReference type="NCBI Taxonomy" id="1852829"/>
    <lineage>
        <taxon>Bacteria</taxon>
        <taxon>candidate division WS2</taxon>
    </lineage>
</organism>
<dbReference type="AlphaFoldDB" id="A0A1V5SEM5"/>
<accession>A0A1V5SEM5</accession>
<proteinExistence type="predicted"/>